<dbReference type="FunFam" id="4.10.410.10:FF:000020">
    <property type="entry name" value="Collagen, type VI, alpha 3"/>
    <property type="match status" value="1"/>
</dbReference>
<accession>A0A1B0A620</accession>
<dbReference type="SMART" id="SM00131">
    <property type="entry name" value="KU"/>
    <property type="match status" value="1"/>
</dbReference>
<evidence type="ECO:0000259" key="6">
    <source>
        <dbReference type="PROSITE" id="PS50279"/>
    </source>
</evidence>
<protein>
    <recommendedName>
        <fullName evidence="6">BPTI/Kunitz inhibitor domain-containing protein</fullName>
    </recommendedName>
</protein>
<evidence type="ECO:0000256" key="1">
    <source>
        <dbReference type="ARBA" id="ARBA00022690"/>
    </source>
</evidence>
<sequence>MMKLFKVLLVVIVALISLTSVAASKDAICNLPGGVNGDGKTACLAYIPSWSYRAGSNECVQFIYGGCGGNENRFPTQYECENKCKE</sequence>
<evidence type="ECO:0000256" key="2">
    <source>
        <dbReference type="ARBA" id="ARBA00022900"/>
    </source>
</evidence>
<dbReference type="STRING" id="7398.A0A1B0A620"/>
<dbReference type="PANTHER" id="PTHR46751:SF1">
    <property type="entry name" value="WAP FOUR-DISULFIDE CORE DOMAIN PROTEIN 6A"/>
    <property type="match status" value="1"/>
</dbReference>
<feature type="chain" id="PRO_5008403508" description="BPTI/Kunitz inhibitor domain-containing protein" evidence="5">
    <location>
        <begin position="24"/>
        <end position="86"/>
    </location>
</feature>
<dbReference type="Proteomes" id="UP000092445">
    <property type="component" value="Unassembled WGS sequence"/>
</dbReference>
<dbReference type="InterPro" id="IPR002223">
    <property type="entry name" value="Kunitz_BPTI"/>
</dbReference>
<comment type="similarity">
    <text evidence="4">Belongs to the venom Kunitz-type family. 03 (sub-Kunitz) subfamily.</text>
</comment>
<feature type="signal peptide" evidence="5">
    <location>
        <begin position="1"/>
        <end position="23"/>
    </location>
</feature>
<dbReference type="InterPro" id="IPR051388">
    <property type="entry name" value="Serpin_venom_toxin"/>
</dbReference>
<feature type="domain" description="BPTI/Kunitz inhibitor" evidence="6">
    <location>
        <begin position="29"/>
        <end position="84"/>
    </location>
</feature>
<dbReference type="GO" id="GO:0004867">
    <property type="term" value="F:serine-type endopeptidase inhibitor activity"/>
    <property type="evidence" value="ECO:0007669"/>
    <property type="project" value="UniProtKB-KW"/>
</dbReference>
<dbReference type="PRINTS" id="PR00759">
    <property type="entry name" value="BASICPTASE"/>
</dbReference>
<keyword evidence="2" id="KW-0722">Serine protease inhibitor</keyword>
<dbReference type="InterPro" id="IPR020901">
    <property type="entry name" value="Prtase_inh_Kunz-CS"/>
</dbReference>
<evidence type="ECO:0000256" key="5">
    <source>
        <dbReference type="SAM" id="SignalP"/>
    </source>
</evidence>
<organism evidence="7 8">
    <name type="scientific">Glossina pallidipes</name>
    <name type="common">Tsetse fly</name>
    <dbReference type="NCBI Taxonomy" id="7398"/>
    <lineage>
        <taxon>Eukaryota</taxon>
        <taxon>Metazoa</taxon>
        <taxon>Ecdysozoa</taxon>
        <taxon>Arthropoda</taxon>
        <taxon>Hexapoda</taxon>
        <taxon>Insecta</taxon>
        <taxon>Pterygota</taxon>
        <taxon>Neoptera</taxon>
        <taxon>Endopterygota</taxon>
        <taxon>Diptera</taxon>
        <taxon>Brachycera</taxon>
        <taxon>Muscomorpha</taxon>
        <taxon>Hippoboscoidea</taxon>
        <taxon>Glossinidae</taxon>
        <taxon>Glossina</taxon>
    </lineage>
</organism>
<proteinExistence type="inferred from homology"/>
<keyword evidence="1" id="KW-0646">Protease inhibitor</keyword>
<evidence type="ECO:0000313" key="8">
    <source>
        <dbReference type="Proteomes" id="UP000092445"/>
    </source>
</evidence>
<evidence type="ECO:0000256" key="3">
    <source>
        <dbReference type="ARBA" id="ARBA00023157"/>
    </source>
</evidence>
<dbReference type="EnsemblMetazoa" id="GPAI035537-RA">
    <property type="protein sequence ID" value="GPAI035537-PA"/>
    <property type="gene ID" value="GPAI035537"/>
</dbReference>
<name>A0A1B0A620_GLOPL</name>
<keyword evidence="8" id="KW-1185">Reference proteome</keyword>
<dbReference type="AlphaFoldDB" id="A0A1B0A620"/>
<keyword evidence="5" id="KW-0732">Signal</keyword>
<dbReference type="InterPro" id="IPR036880">
    <property type="entry name" value="Kunitz_BPTI_sf"/>
</dbReference>
<reference evidence="7" key="2">
    <citation type="submission" date="2020-05" db="UniProtKB">
        <authorList>
            <consortium name="EnsemblMetazoa"/>
        </authorList>
    </citation>
    <scope>IDENTIFICATION</scope>
    <source>
        <strain evidence="7">IAEA</strain>
    </source>
</reference>
<evidence type="ECO:0000256" key="4">
    <source>
        <dbReference type="ARBA" id="ARBA00038506"/>
    </source>
</evidence>
<dbReference type="VEuPathDB" id="VectorBase:GPAI035537"/>
<evidence type="ECO:0000313" key="7">
    <source>
        <dbReference type="EnsemblMetazoa" id="GPAI035537-PA"/>
    </source>
</evidence>
<keyword evidence="3" id="KW-1015">Disulfide bond</keyword>
<dbReference type="Pfam" id="PF00014">
    <property type="entry name" value="Kunitz_BPTI"/>
    <property type="match status" value="1"/>
</dbReference>
<dbReference type="PROSITE" id="PS50279">
    <property type="entry name" value="BPTI_KUNITZ_2"/>
    <property type="match status" value="1"/>
</dbReference>
<dbReference type="SUPFAM" id="SSF57362">
    <property type="entry name" value="BPTI-like"/>
    <property type="match status" value="1"/>
</dbReference>
<dbReference type="CDD" id="cd22634">
    <property type="entry name" value="Kunitz_SCI-I-like"/>
    <property type="match status" value="1"/>
</dbReference>
<reference evidence="8" key="1">
    <citation type="submission" date="2014-03" db="EMBL/GenBank/DDBJ databases">
        <authorList>
            <person name="Aksoy S."/>
            <person name="Warren W."/>
            <person name="Wilson R.K."/>
        </authorList>
    </citation>
    <scope>NUCLEOTIDE SEQUENCE [LARGE SCALE GENOMIC DNA]</scope>
    <source>
        <strain evidence="8">IAEA</strain>
    </source>
</reference>
<dbReference type="PROSITE" id="PS00280">
    <property type="entry name" value="BPTI_KUNITZ_1"/>
    <property type="match status" value="1"/>
</dbReference>
<dbReference type="PANTHER" id="PTHR46751">
    <property type="entry name" value="EPPIN"/>
    <property type="match status" value="1"/>
</dbReference>
<dbReference type="Gene3D" id="4.10.410.10">
    <property type="entry name" value="Pancreatic trypsin inhibitor Kunitz domain"/>
    <property type="match status" value="1"/>
</dbReference>